<dbReference type="PATRIC" id="fig|52689.4.peg.1456"/>
<comment type="caution">
    <text evidence="5">The sequence shown here is derived from an EMBL/GenBank/DDBJ whole genome shotgun (WGS) entry which is preliminary data.</text>
</comment>
<dbReference type="OrthoDB" id="9801441at2"/>
<sequence length="531" mass="60473">MITVTDLSLNFSGTNLFSNVNLKFIPGNCYGIIGANGAGKTTFLNILSGEIEPSTGDVFIPQHIRMSVLKQDHYAYDEFTVLDTIMMGNARLYAIMKEKDALYMKEDFSDEDGIKAGELEGEFAEMGGWEAESDGSRIIQGLGLGVDILDATMDSLNGNEKVKVLLAQALFGKPEIILLDEPTNHLDIQAVLWLEDFLMDYEGTVIVVSHDRYFLNNVCTHIVDIDYNKIKVYVGNYDFWYESSQLIQRLLKDQNKKSEDKAKELQNFITRFSANKSKSKQATSRKKMLDKLNIEDMPSSSRKYPWVGFQIDREPGKEILSVEHISKTIDGVKVLNNVSFRVGKDEKIAFVSDNEIAMTTLFKILMEEIEPDEGSFKWGVSTSQSYFPKDNGEFFNDCTLNICEWIQQYTEEITETYIRAFLGRMLFSGDDIYKEVQVLSGGERVRCMLSKMMMKNACVLVMDQPTNHLDLESITAVNNGLMEYKGILLFASHDHQFMETVANRIIEIREEGILDRLSTYDEFIEYKKKLA</sequence>
<dbReference type="Pfam" id="PF00005">
    <property type="entry name" value="ABC_tran"/>
    <property type="match status" value="2"/>
</dbReference>
<dbReference type="FunFam" id="3.40.50.300:FF:000070">
    <property type="entry name" value="Putative ABC transporter ATP-binding component"/>
    <property type="match status" value="1"/>
</dbReference>
<feature type="domain" description="ABC transporter" evidence="4">
    <location>
        <begin position="320"/>
        <end position="530"/>
    </location>
</feature>
<dbReference type="InterPro" id="IPR003593">
    <property type="entry name" value="AAA+_ATPase"/>
</dbReference>
<dbReference type="InterPro" id="IPR003439">
    <property type="entry name" value="ABC_transporter-like_ATP-bd"/>
</dbReference>
<keyword evidence="6" id="KW-1185">Reference proteome</keyword>
<reference evidence="6" key="1">
    <citation type="submission" date="2015-07" db="EMBL/GenBank/DDBJ databases">
        <title>Draft genome sequence of Acetobacterium bakii DSM 8293, a potential psychrophilic chemical producer through syngas fermentation.</title>
        <authorList>
            <person name="Song Y."/>
            <person name="Hwang S."/>
            <person name="Cho B.-K."/>
        </authorList>
    </citation>
    <scope>NUCLEOTIDE SEQUENCE [LARGE SCALE GENOMIC DNA]</scope>
    <source>
        <strain evidence="6">DSM 8239</strain>
    </source>
</reference>
<keyword evidence="3 5" id="KW-0067">ATP-binding</keyword>
<dbReference type="AlphaFoldDB" id="A0A0L6TZ59"/>
<evidence type="ECO:0000313" key="5">
    <source>
        <dbReference type="EMBL" id="KNZ41543.1"/>
    </source>
</evidence>
<dbReference type="Proteomes" id="UP000036873">
    <property type="component" value="Unassembled WGS sequence"/>
</dbReference>
<dbReference type="GO" id="GO:0016887">
    <property type="term" value="F:ATP hydrolysis activity"/>
    <property type="evidence" value="ECO:0007669"/>
    <property type="project" value="InterPro"/>
</dbReference>
<dbReference type="GO" id="GO:0005524">
    <property type="term" value="F:ATP binding"/>
    <property type="evidence" value="ECO:0007669"/>
    <property type="project" value="UniProtKB-KW"/>
</dbReference>
<organism evidence="5 6">
    <name type="scientific">Acetobacterium bakii</name>
    <dbReference type="NCBI Taxonomy" id="52689"/>
    <lineage>
        <taxon>Bacteria</taxon>
        <taxon>Bacillati</taxon>
        <taxon>Bacillota</taxon>
        <taxon>Clostridia</taxon>
        <taxon>Eubacteriales</taxon>
        <taxon>Eubacteriaceae</taxon>
        <taxon>Acetobacterium</taxon>
    </lineage>
</organism>
<evidence type="ECO:0000256" key="1">
    <source>
        <dbReference type="ARBA" id="ARBA00022737"/>
    </source>
</evidence>
<dbReference type="Gene3D" id="3.40.50.300">
    <property type="entry name" value="P-loop containing nucleotide triphosphate hydrolases"/>
    <property type="match status" value="2"/>
</dbReference>
<dbReference type="RefSeq" id="WP_050740477.1">
    <property type="nucleotide sequence ID" value="NZ_LGYO01000027.1"/>
</dbReference>
<dbReference type="InterPro" id="IPR027417">
    <property type="entry name" value="P-loop_NTPase"/>
</dbReference>
<dbReference type="CDD" id="cd03221">
    <property type="entry name" value="ABCF_EF-3"/>
    <property type="match status" value="2"/>
</dbReference>
<dbReference type="PANTHER" id="PTHR42855:SF2">
    <property type="entry name" value="DRUG RESISTANCE ABC TRANSPORTER,ATP-BINDING PROTEIN"/>
    <property type="match status" value="1"/>
</dbReference>
<dbReference type="PROSITE" id="PS50893">
    <property type="entry name" value="ABC_TRANSPORTER_2"/>
    <property type="match status" value="2"/>
</dbReference>
<keyword evidence="2" id="KW-0547">Nucleotide-binding</keyword>
<evidence type="ECO:0000313" key="6">
    <source>
        <dbReference type="Proteomes" id="UP000036873"/>
    </source>
</evidence>
<dbReference type="InterPro" id="IPR051309">
    <property type="entry name" value="ABCF_ATPase"/>
</dbReference>
<dbReference type="STRING" id="52689.AKG39_11155"/>
<dbReference type="FunFam" id="3.40.50.300:FF:000011">
    <property type="entry name" value="Putative ABC transporter ATP-binding component"/>
    <property type="match status" value="1"/>
</dbReference>
<evidence type="ECO:0000259" key="4">
    <source>
        <dbReference type="PROSITE" id="PS50893"/>
    </source>
</evidence>
<dbReference type="SUPFAM" id="SSF52540">
    <property type="entry name" value="P-loop containing nucleoside triphosphate hydrolases"/>
    <property type="match status" value="2"/>
</dbReference>
<accession>A0A0L6TZ59</accession>
<dbReference type="Pfam" id="PF12848">
    <property type="entry name" value="ABC_tran_Xtn"/>
    <property type="match status" value="1"/>
</dbReference>
<evidence type="ECO:0000256" key="2">
    <source>
        <dbReference type="ARBA" id="ARBA00022741"/>
    </source>
</evidence>
<name>A0A0L6TZ59_9FIRM</name>
<protein>
    <submittedName>
        <fullName evidence="5">ABC transporter ATP-binding protein</fullName>
    </submittedName>
</protein>
<dbReference type="SMART" id="SM00382">
    <property type="entry name" value="AAA"/>
    <property type="match status" value="2"/>
</dbReference>
<dbReference type="EMBL" id="LGYO01000027">
    <property type="protein sequence ID" value="KNZ41543.1"/>
    <property type="molecule type" value="Genomic_DNA"/>
</dbReference>
<keyword evidence="1" id="KW-0677">Repeat</keyword>
<evidence type="ECO:0000256" key="3">
    <source>
        <dbReference type="ARBA" id="ARBA00022840"/>
    </source>
</evidence>
<proteinExistence type="predicted"/>
<gene>
    <name evidence="5" type="ORF">AKG39_11155</name>
</gene>
<dbReference type="InterPro" id="IPR032781">
    <property type="entry name" value="ABC_tran_Xtn"/>
</dbReference>
<feature type="domain" description="ABC transporter" evidence="4">
    <location>
        <begin position="2"/>
        <end position="252"/>
    </location>
</feature>
<dbReference type="PANTHER" id="PTHR42855">
    <property type="entry name" value="ABC TRANSPORTER ATP-BINDING SUBUNIT"/>
    <property type="match status" value="1"/>
</dbReference>